<comment type="caution">
    <text evidence="2">The sequence shown here is derived from an EMBL/GenBank/DDBJ whole genome shotgun (WGS) entry which is preliminary data.</text>
</comment>
<reference evidence="2 3" key="1">
    <citation type="journal article" date="2018" name="IMA Fungus">
        <title>IMA Genome-F 10: Nine draft genome sequences of Claviceps purpurea s.lat., including C. arundinis, C. humidiphila, and C. cf. spartinae, pseudomolecules for the pitch canker pathogen Fusarium circinatum, draft genome of Davidsoniella eucalypti, Grosmannia galeiformis, Quambalaria eucalypti, and Teratosphaeria destructans.</title>
        <authorList>
            <person name="Wingfield B.D."/>
            <person name="Liu M."/>
            <person name="Nguyen H.D."/>
            <person name="Lane F.A."/>
            <person name="Morgan S.W."/>
            <person name="De Vos L."/>
            <person name="Wilken P.M."/>
            <person name="Duong T.A."/>
            <person name="Aylward J."/>
            <person name="Coetzee M.P."/>
            <person name="Dadej K."/>
            <person name="De Beer Z.W."/>
            <person name="Findlay W."/>
            <person name="Havenga M."/>
            <person name="Kolarik M."/>
            <person name="Menzies J.G."/>
            <person name="Naidoo K."/>
            <person name="Pochopski O."/>
            <person name="Shoukouhi P."/>
            <person name="Santana Q.C."/>
            <person name="Seifert K.A."/>
            <person name="Soal N."/>
            <person name="Steenkamp E.T."/>
            <person name="Tatham C.T."/>
            <person name="van der Nest M.A."/>
            <person name="Wingfield M.J."/>
        </authorList>
    </citation>
    <scope>NUCLEOTIDE SEQUENCE [LARGE SCALE GENOMIC DNA]</scope>
    <source>
        <strain evidence="2">CMW44962</strain>
    </source>
</reference>
<evidence type="ECO:0000256" key="1">
    <source>
        <dbReference type="SAM" id="MobiDB-lite"/>
    </source>
</evidence>
<sequence length="239" mass="27447">MWAARRFFGIVELVEMMARHLPLRDVLVVSQVNATAAGGVRYSRELNRRLAYSEVIAGEWQAGRFWEYNVNHRTWWLFRMSVDNNMTIILLREWEEEFWFFVTRDGARPIMMLEQAAFKLLEYNEPTSTIMLQWSSQSGTMLYAAIHTTPNQGLFRYLATFYGEELFEDTRTTTPSPQWEITTVATSTGRRRVAELAGRRPRSPPPAAHDVGPGDDIESRDGKDTPRSTGAMTSSQDPT</sequence>
<gene>
    <name evidence="2" type="ORF">Tdes44962_MAKER01746</name>
</gene>
<name>A0A9W7SXX7_9PEZI</name>
<feature type="region of interest" description="Disordered" evidence="1">
    <location>
        <begin position="189"/>
        <end position="239"/>
    </location>
</feature>
<feature type="compositionally biased region" description="Polar residues" evidence="1">
    <location>
        <begin position="227"/>
        <end position="239"/>
    </location>
</feature>
<reference evidence="2 3" key="2">
    <citation type="journal article" date="2021" name="Curr. Genet.">
        <title>Genetic response to nitrogen starvation in the aggressive Eucalyptus foliar pathogen Teratosphaeria destructans.</title>
        <authorList>
            <person name="Havenga M."/>
            <person name="Wingfield B.D."/>
            <person name="Wingfield M.J."/>
            <person name="Dreyer L.L."/>
            <person name="Roets F."/>
            <person name="Aylward J."/>
        </authorList>
    </citation>
    <scope>NUCLEOTIDE SEQUENCE [LARGE SCALE GENOMIC DNA]</scope>
    <source>
        <strain evidence="2">CMW44962</strain>
    </source>
</reference>
<evidence type="ECO:0000313" key="3">
    <source>
        <dbReference type="Proteomes" id="UP001138500"/>
    </source>
</evidence>
<keyword evidence="3" id="KW-1185">Reference proteome</keyword>
<dbReference type="Proteomes" id="UP001138500">
    <property type="component" value="Unassembled WGS sequence"/>
</dbReference>
<organism evidence="2 3">
    <name type="scientific">Teratosphaeria destructans</name>
    <dbReference type="NCBI Taxonomy" id="418781"/>
    <lineage>
        <taxon>Eukaryota</taxon>
        <taxon>Fungi</taxon>
        <taxon>Dikarya</taxon>
        <taxon>Ascomycota</taxon>
        <taxon>Pezizomycotina</taxon>
        <taxon>Dothideomycetes</taxon>
        <taxon>Dothideomycetidae</taxon>
        <taxon>Mycosphaerellales</taxon>
        <taxon>Teratosphaeriaceae</taxon>
        <taxon>Teratosphaeria</taxon>
    </lineage>
</organism>
<proteinExistence type="predicted"/>
<protein>
    <submittedName>
        <fullName evidence="2">Uncharacterized protein</fullName>
    </submittedName>
</protein>
<evidence type="ECO:0000313" key="2">
    <source>
        <dbReference type="EMBL" id="KAH9838895.1"/>
    </source>
</evidence>
<dbReference type="EMBL" id="RIBY02000668">
    <property type="protein sequence ID" value="KAH9838895.1"/>
    <property type="molecule type" value="Genomic_DNA"/>
</dbReference>
<dbReference type="AlphaFoldDB" id="A0A9W7SXX7"/>
<accession>A0A9W7SXX7</accession>
<feature type="compositionally biased region" description="Basic and acidic residues" evidence="1">
    <location>
        <begin position="217"/>
        <end position="226"/>
    </location>
</feature>